<dbReference type="GO" id="GO:0004064">
    <property type="term" value="F:arylesterase activity"/>
    <property type="evidence" value="ECO:0007669"/>
    <property type="project" value="UniProtKB-EC"/>
</dbReference>
<reference evidence="2" key="1">
    <citation type="submission" date="2009-10" db="EMBL/GenBank/DDBJ databases">
        <title>Diversity of trophic interactions inside an arsenic-rich microbial ecosystem.</title>
        <authorList>
            <person name="Bertin P.N."/>
            <person name="Heinrich-Salmeron A."/>
            <person name="Pelletier E."/>
            <person name="Goulhen-Chollet F."/>
            <person name="Arsene-Ploetze F."/>
            <person name="Gallien S."/>
            <person name="Calteau A."/>
            <person name="Vallenet D."/>
            <person name="Casiot C."/>
            <person name="Chane-Woon-Ming B."/>
            <person name="Giloteaux L."/>
            <person name="Barakat M."/>
            <person name="Bonnefoy V."/>
            <person name="Bruneel O."/>
            <person name="Chandler M."/>
            <person name="Cleiss J."/>
            <person name="Duran R."/>
            <person name="Elbaz-Poulichet F."/>
            <person name="Fonknechten N."/>
            <person name="Lauga B."/>
            <person name="Mornico D."/>
            <person name="Ortet P."/>
            <person name="Schaeffer C."/>
            <person name="Siguier P."/>
            <person name="Alexander Thil Smith A."/>
            <person name="Van Dorsselaer A."/>
            <person name="Weissenbach J."/>
            <person name="Medigue C."/>
            <person name="Le Paslier D."/>
        </authorList>
    </citation>
    <scope>NUCLEOTIDE SEQUENCE</scope>
</reference>
<sequence length="261" mass="28782">MHQVSGESIERDGAGLWLERRGAGERHLLFAHGWISSRRMWDAAIAKLDLRRYTIYRFDARGCGRSDRPTDGHSLEGYAADYEAILARIGVPVTVIAHSMGGRIAQYLAARAHPLIERMLLVAPGSPRGSRGNQRHRELALDAFGSRKRIARFVAGAMRRSVDEATREVLIDDALIASREHWFGWYDAGRELDFRDELGAIAVPTLVLAGASDPLASLPRLRTDVADRIAGSLFVVLRDCGHNVPIEAPAELAGAIDRFVP</sequence>
<dbReference type="EC" id="3.1.1.2" evidence="2"/>
<dbReference type="AlphaFoldDB" id="E6PDH5"/>
<dbReference type="EMBL" id="CABL01000002">
    <property type="protein sequence ID" value="CBH74510.1"/>
    <property type="molecule type" value="Genomic_DNA"/>
</dbReference>
<dbReference type="PANTHER" id="PTHR43798">
    <property type="entry name" value="MONOACYLGLYCEROL LIPASE"/>
    <property type="match status" value="1"/>
</dbReference>
<dbReference type="Gene3D" id="3.40.50.1820">
    <property type="entry name" value="alpha/beta hydrolase"/>
    <property type="match status" value="1"/>
</dbReference>
<protein>
    <submittedName>
        <fullName evidence="2">Putative Arylesterase</fullName>
        <ecNumber evidence="2">3.1.1.2</ecNumber>
    </submittedName>
</protein>
<dbReference type="InterPro" id="IPR029058">
    <property type="entry name" value="AB_hydrolase_fold"/>
</dbReference>
<accession>E6PDH5</accession>
<dbReference type="PANTHER" id="PTHR43798:SF33">
    <property type="entry name" value="HYDROLASE, PUTATIVE (AFU_ORTHOLOGUE AFUA_2G14860)-RELATED"/>
    <property type="match status" value="1"/>
</dbReference>
<comment type="caution">
    <text evidence="2">The sequence shown here is derived from an EMBL/GenBank/DDBJ whole genome shotgun (WGS) entry which is preliminary data.</text>
</comment>
<dbReference type="GO" id="GO:0016020">
    <property type="term" value="C:membrane"/>
    <property type="evidence" value="ECO:0007669"/>
    <property type="project" value="TreeGrafter"/>
</dbReference>
<organism evidence="2">
    <name type="scientific">mine drainage metagenome</name>
    <dbReference type="NCBI Taxonomy" id="410659"/>
    <lineage>
        <taxon>unclassified sequences</taxon>
        <taxon>metagenomes</taxon>
        <taxon>ecological metagenomes</taxon>
    </lineage>
</organism>
<dbReference type="InterPro" id="IPR000073">
    <property type="entry name" value="AB_hydrolase_1"/>
</dbReference>
<feature type="domain" description="AB hydrolase-1" evidence="1">
    <location>
        <begin position="28"/>
        <end position="254"/>
    </location>
</feature>
<evidence type="ECO:0000313" key="2">
    <source>
        <dbReference type="EMBL" id="CBH74510.1"/>
    </source>
</evidence>
<dbReference type="Pfam" id="PF12697">
    <property type="entry name" value="Abhydrolase_6"/>
    <property type="match status" value="1"/>
</dbReference>
<dbReference type="InterPro" id="IPR050266">
    <property type="entry name" value="AB_hydrolase_sf"/>
</dbReference>
<proteinExistence type="predicted"/>
<name>E6PDH5_9ZZZZ</name>
<evidence type="ECO:0000259" key="1">
    <source>
        <dbReference type="Pfam" id="PF12697"/>
    </source>
</evidence>
<keyword evidence="2" id="KW-0378">Hydrolase</keyword>
<dbReference type="SUPFAM" id="SSF53474">
    <property type="entry name" value="alpha/beta-Hydrolases"/>
    <property type="match status" value="1"/>
</dbReference>
<gene>
    <name evidence="2" type="ORF">CARN1_1612</name>
</gene>